<dbReference type="Gene3D" id="3.90.550.10">
    <property type="entry name" value="Spore Coat Polysaccharide Biosynthesis Protein SpsA, Chain A"/>
    <property type="match status" value="1"/>
</dbReference>
<evidence type="ECO:0000256" key="1">
    <source>
        <dbReference type="ARBA" id="ARBA00006739"/>
    </source>
</evidence>
<evidence type="ECO:0000313" key="5">
    <source>
        <dbReference type="EMBL" id="GAP36441.1"/>
    </source>
</evidence>
<reference evidence="6" key="1">
    <citation type="submission" date="2015-07" db="EMBL/GenBank/DDBJ databases">
        <title>Discovery of a poly(ethylene terephthalate assimilation.</title>
        <authorList>
            <person name="Yoshida S."/>
            <person name="Hiraga K."/>
            <person name="Takehana T."/>
            <person name="Taniguchi I."/>
            <person name="Yamaji H."/>
            <person name="Maeda Y."/>
            <person name="Toyohara K."/>
            <person name="Miyamoto K."/>
            <person name="Kimura Y."/>
            <person name="Oda K."/>
        </authorList>
    </citation>
    <scope>NUCLEOTIDE SEQUENCE [LARGE SCALE GENOMIC DNA]</scope>
    <source>
        <strain evidence="6">NBRC 110686 / TISTR 2288 / 201-F6</strain>
    </source>
</reference>
<organism evidence="5 6">
    <name type="scientific">Piscinibacter sakaiensis</name>
    <name type="common">Ideonella sakaiensis</name>
    <dbReference type="NCBI Taxonomy" id="1547922"/>
    <lineage>
        <taxon>Bacteria</taxon>
        <taxon>Pseudomonadati</taxon>
        <taxon>Pseudomonadota</taxon>
        <taxon>Betaproteobacteria</taxon>
        <taxon>Burkholderiales</taxon>
        <taxon>Sphaerotilaceae</taxon>
        <taxon>Piscinibacter</taxon>
    </lineage>
</organism>
<dbReference type="STRING" id="1547922.ISF6_2281"/>
<dbReference type="Pfam" id="PF13712">
    <property type="entry name" value="Glyco_tranf_2_5"/>
    <property type="match status" value="1"/>
</dbReference>
<dbReference type="InterPro" id="IPR059123">
    <property type="entry name" value="StrF_dom"/>
</dbReference>
<dbReference type="SUPFAM" id="SSF53448">
    <property type="entry name" value="Nucleotide-diphospho-sugar transferases"/>
    <property type="match status" value="1"/>
</dbReference>
<sequence length="264" mass="29233">MPDPTSRLRNRVRNGLRRSLGGSLLGRTLLSLGGSAPPAGIRIVSATRLSESQFWHRSALGRSLKSWTLHPRVSVRLRFANAAGLPEVYNEALHEADAPDVLVFVHDDVWLNDTEWIDKLASAFAQFDVVGVAGNRRRLPRQASWAFRKLDADGAEWDHPHLSGAVAHGEQASGPLSVYGAAPAECELLDGVFLAVHRPTMLRSGVAFDPRFRFHFYDLDLCRSARRAGLRLGTWPITLTHQSGGSFGSEAWQQGRDAYFAKWE</sequence>
<evidence type="ECO:0000256" key="2">
    <source>
        <dbReference type="ARBA" id="ARBA00022676"/>
    </source>
</evidence>
<keyword evidence="3" id="KW-0808">Transferase</keyword>
<name>A0A0K8P1D4_PISS1</name>
<dbReference type="PANTHER" id="PTHR43179:SF12">
    <property type="entry name" value="GALACTOFURANOSYLTRANSFERASE GLFT2"/>
    <property type="match status" value="1"/>
</dbReference>
<comment type="similarity">
    <text evidence="1">Belongs to the glycosyltransferase 2 family.</text>
</comment>
<reference evidence="5 6" key="2">
    <citation type="journal article" date="2016" name="Science">
        <title>A bacterium that degrades and assimilates poly(ethylene terephthalate).</title>
        <authorList>
            <person name="Yoshida S."/>
            <person name="Hiraga K."/>
            <person name="Takehana T."/>
            <person name="Taniguchi I."/>
            <person name="Yamaji H."/>
            <person name="Maeda Y."/>
            <person name="Toyohara K."/>
            <person name="Miyamoto K."/>
            <person name="Kimura Y."/>
            <person name="Oda K."/>
        </authorList>
    </citation>
    <scope>NUCLEOTIDE SEQUENCE [LARGE SCALE GENOMIC DNA]</scope>
    <source>
        <strain evidence="6">NBRC 110686 / TISTR 2288 / 201-F6</strain>
    </source>
</reference>
<dbReference type="GO" id="GO:0016757">
    <property type="term" value="F:glycosyltransferase activity"/>
    <property type="evidence" value="ECO:0007669"/>
    <property type="project" value="UniProtKB-KW"/>
</dbReference>
<dbReference type="Proteomes" id="UP000037660">
    <property type="component" value="Unassembled WGS sequence"/>
</dbReference>
<protein>
    <submittedName>
        <fullName evidence="5">TPR domain protein</fullName>
    </submittedName>
</protein>
<keyword evidence="6" id="KW-1185">Reference proteome</keyword>
<evidence type="ECO:0000256" key="3">
    <source>
        <dbReference type="ARBA" id="ARBA00022679"/>
    </source>
</evidence>
<comment type="caution">
    <text evidence="5">The sequence shown here is derived from an EMBL/GenBank/DDBJ whole genome shotgun (WGS) entry which is preliminary data.</text>
</comment>
<dbReference type="PANTHER" id="PTHR43179">
    <property type="entry name" value="RHAMNOSYLTRANSFERASE WBBL"/>
    <property type="match status" value="1"/>
</dbReference>
<dbReference type="RefSeq" id="WP_054020432.1">
    <property type="nucleotide sequence ID" value="NZ_BBYR01000035.1"/>
</dbReference>
<feature type="domain" description="Streptomycin biosynthesis protein StrF" evidence="4">
    <location>
        <begin position="81"/>
        <end position="233"/>
    </location>
</feature>
<evidence type="ECO:0000313" key="6">
    <source>
        <dbReference type="Proteomes" id="UP000037660"/>
    </source>
</evidence>
<proteinExistence type="inferred from homology"/>
<dbReference type="OrthoDB" id="8769632at2"/>
<gene>
    <name evidence="5" type="ORF">ISF6_2281</name>
</gene>
<dbReference type="CDD" id="cd00761">
    <property type="entry name" value="Glyco_tranf_GTA_type"/>
    <property type="match status" value="1"/>
</dbReference>
<accession>A0A0K8P1D4</accession>
<evidence type="ECO:0000259" key="4">
    <source>
        <dbReference type="Pfam" id="PF13712"/>
    </source>
</evidence>
<dbReference type="InterPro" id="IPR029044">
    <property type="entry name" value="Nucleotide-diphossugar_trans"/>
</dbReference>
<keyword evidence="2" id="KW-0328">Glycosyltransferase</keyword>
<dbReference type="AlphaFoldDB" id="A0A0K8P1D4"/>
<dbReference type="EMBL" id="BBYR01000035">
    <property type="protein sequence ID" value="GAP36441.1"/>
    <property type="molecule type" value="Genomic_DNA"/>
</dbReference>